<dbReference type="SUPFAM" id="SSF53098">
    <property type="entry name" value="Ribonuclease H-like"/>
    <property type="match status" value="1"/>
</dbReference>
<dbReference type="InterPro" id="IPR025398">
    <property type="entry name" value="DUF4371"/>
</dbReference>
<dbReference type="InterPro" id="IPR008906">
    <property type="entry name" value="HATC_C_dom"/>
</dbReference>
<feature type="domain" description="DUF4371" evidence="3">
    <location>
        <begin position="215"/>
        <end position="419"/>
    </location>
</feature>
<feature type="region of interest" description="Disordered" evidence="1">
    <location>
        <begin position="1"/>
        <end position="21"/>
    </location>
</feature>
<accession>A0ABM4DI60</accession>
<protein>
    <submittedName>
        <fullName evidence="5">Zinc finger MYM-type protein 1-like</fullName>
    </submittedName>
</protein>
<dbReference type="Pfam" id="PF14291">
    <property type="entry name" value="DUF4371"/>
    <property type="match status" value="1"/>
</dbReference>
<dbReference type="Pfam" id="PF05699">
    <property type="entry name" value="Dimer_Tnp_hAT"/>
    <property type="match status" value="1"/>
</dbReference>
<feature type="region of interest" description="Disordered" evidence="1">
    <location>
        <begin position="66"/>
        <end position="101"/>
    </location>
</feature>
<dbReference type="InterPro" id="IPR012337">
    <property type="entry name" value="RNaseH-like_sf"/>
</dbReference>
<reference evidence="5" key="1">
    <citation type="submission" date="2025-08" db="UniProtKB">
        <authorList>
            <consortium name="RefSeq"/>
        </authorList>
    </citation>
    <scope>IDENTIFICATION</scope>
</reference>
<evidence type="ECO:0000259" key="2">
    <source>
        <dbReference type="Pfam" id="PF05699"/>
    </source>
</evidence>
<sequence>MEKKLSSTSGAAKRRKLKETKATLAKLSKLTTFLKPIEKRAETEVESQNSAEVVCINQSVEHDDIEENIATGNKNVNEEDVNRSPRNHRNEDKEDSNSDTNDAIEQINLEKSSELFSTDIANFHGKILTKDIKKIIVLSESCRPKGPFIRDPLQENRRFSKEYFKTTTKYGSIERMWLCYSPKLDAVYCEPCWLFSEERKAKDNWREHGVRDWRHNETIDKNIEEQIRYQSNFWVQVLERIVNITLAHCKNSLAFRGHRESFDNEYNGNFLTQVQLLAKYDNVMKQVLSMPNGSIIYLSHQIQNEVIHCLATHLKATLTADINSSPFYSIIMDTTQDITKRDQLSQVFRYVKIIKNEKDEATSIEIKEVFLGFTEIYNHTAAGLHEEILNLLEKHHIKLSNCRGQGYDGANVMSGIYNGVQALFKKNQPNAMYMHCAAHNLNLVINNAVKCCVEVASFFVMLEDVYSFFGNSINRWDLLSKYTGESQITLKRLNPTRWAGRYTSLFAVKIRFLDIIKALSEISITSTKREEREEAVRIQKNMSSLEFVFLCVLLSKILNEVHIPSKLLQTKNLDLTTASGSLENASKNLKQYRKMFDSAKLEAVEIATTWQIPAIFFQKRRKIVKRHFDELFTDHRFDSSEEIFRINIFIKILDVVINQLDNRFKGMQEVVQLFSCIHPNKLMVMKEREIISCAEAIQRKYSEDITTEFPLQMVMVKSMLHDEISKISSIRELADLLIVKLSTIAASVPQVITALLLFLTLPVTVASAERSFSKLKIIKNYLRNTIGKERLSDLAIVSIEAKAAGKMEMKNIITDFANMKSRRKVFTI</sequence>
<dbReference type="RefSeq" id="XP_065674195.1">
    <property type="nucleotide sequence ID" value="XM_065818123.1"/>
</dbReference>
<gene>
    <name evidence="5" type="primary">LOC136091140</name>
</gene>
<organism evidence="4 5">
    <name type="scientific">Hydra vulgaris</name>
    <name type="common">Hydra</name>
    <name type="synonym">Hydra attenuata</name>
    <dbReference type="NCBI Taxonomy" id="6087"/>
    <lineage>
        <taxon>Eukaryota</taxon>
        <taxon>Metazoa</taxon>
        <taxon>Cnidaria</taxon>
        <taxon>Hydrozoa</taxon>
        <taxon>Hydroidolina</taxon>
        <taxon>Anthoathecata</taxon>
        <taxon>Aplanulata</taxon>
        <taxon>Hydridae</taxon>
        <taxon>Hydra</taxon>
    </lineage>
</organism>
<dbReference type="Proteomes" id="UP001652625">
    <property type="component" value="Chromosome 14"/>
</dbReference>
<feature type="compositionally biased region" description="Polar residues" evidence="1">
    <location>
        <begin position="1"/>
        <end position="10"/>
    </location>
</feature>
<dbReference type="PANTHER" id="PTHR45749">
    <property type="match status" value="1"/>
</dbReference>
<evidence type="ECO:0000259" key="3">
    <source>
        <dbReference type="Pfam" id="PF14291"/>
    </source>
</evidence>
<keyword evidence="4" id="KW-1185">Reference proteome</keyword>
<dbReference type="PANTHER" id="PTHR45749:SF37">
    <property type="entry name" value="OS05G0311600 PROTEIN"/>
    <property type="match status" value="1"/>
</dbReference>
<name>A0ABM4DI60_HYDVU</name>
<evidence type="ECO:0000256" key="1">
    <source>
        <dbReference type="SAM" id="MobiDB-lite"/>
    </source>
</evidence>
<evidence type="ECO:0000313" key="5">
    <source>
        <dbReference type="RefSeq" id="XP_065674195.1"/>
    </source>
</evidence>
<feature type="domain" description="HAT C-terminal dimerisation" evidence="2">
    <location>
        <begin position="747"/>
        <end position="800"/>
    </location>
</feature>
<evidence type="ECO:0000313" key="4">
    <source>
        <dbReference type="Proteomes" id="UP001652625"/>
    </source>
</evidence>
<proteinExistence type="predicted"/>
<dbReference type="GeneID" id="136091140"/>
<feature type="compositionally biased region" description="Basic and acidic residues" evidence="1">
    <location>
        <begin position="76"/>
        <end position="96"/>
    </location>
</feature>